<evidence type="ECO:0000313" key="2">
    <source>
        <dbReference type="Proteomes" id="UP001056120"/>
    </source>
</evidence>
<proteinExistence type="predicted"/>
<accession>A0ACB9K0I8</accession>
<keyword evidence="2" id="KW-1185">Reference proteome</keyword>
<dbReference type="Proteomes" id="UP001056120">
    <property type="component" value="Linkage Group LG02"/>
</dbReference>
<comment type="caution">
    <text evidence="1">The sequence shown here is derived from an EMBL/GenBank/DDBJ whole genome shotgun (WGS) entry which is preliminary data.</text>
</comment>
<name>A0ACB9K0I8_9ASTR</name>
<protein>
    <submittedName>
        <fullName evidence="1">Uncharacterized protein</fullName>
    </submittedName>
</protein>
<gene>
    <name evidence="1" type="ORF">L1987_07337</name>
</gene>
<reference evidence="1 2" key="2">
    <citation type="journal article" date="2022" name="Mol. Ecol. Resour.">
        <title>The genomes of chicory, endive, great burdock and yacon provide insights into Asteraceae paleo-polyploidization history and plant inulin production.</title>
        <authorList>
            <person name="Fan W."/>
            <person name="Wang S."/>
            <person name="Wang H."/>
            <person name="Wang A."/>
            <person name="Jiang F."/>
            <person name="Liu H."/>
            <person name="Zhao H."/>
            <person name="Xu D."/>
            <person name="Zhang Y."/>
        </authorList>
    </citation>
    <scope>NUCLEOTIDE SEQUENCE [LARGE SCALE GENOMIC DNA]</scope>
    <source>
        <strain evidence="2">cv. Yunnan</strain>
        <tissue evidence="1">Leaves</tissue>
    </source>
</reference>
<evidence type="ECO:0000313" key="1">
    <source>
        <dbReference type="EMBL" id="KAI3825738.1"/>
    </source>
</evidence>
<sequence>MASTSTKSPSTHEAPATYSYPYNVNVANFVSGHDKYSLWRTQMLCLIEGHDMLGFIDGTLEPPPETKPEKYQWWWRSDALIQGWILGSLTEDVLTSTIGLETAAASIWINFCGERKVY</sequence>
<dbReference type="EMBL" id="CM042019">
    <property type="protein sequence ID" value="KAI3825738.1"/>
    <property type="molecule type" value="Genomic_DNA"/>
</dbReference>
<organism evidence="1 2">
    <name type="scientific">Smallanthus sonchifolius</name>
    <dbReference type="NCBI Taxonomy" id="185202"/>
    <lineage>
        <taxon>Eukaryota</taxon>
        <taxon>Viridiplantae</taxon>
        <taxon>Streptophyta</taxon>
        <taxon>Embryophyta</taxon>
        <taxon>Tracheophyta</taxon>
        <taxon>Spermatophyta</taxon>
        <taxon>Magnoliopsida</taxon>
        <taxon>eudicotyledons</taxon>
        <taxon>Gunneridae</taxon>
        <taxon>Pentapetalae</taxon>
        <taxon>asterids</taxon>
        <taxon>campanulids</taxon>
        <taxon>Asterales</taxon>
        <taxon>Asteraceae</taxon>
        <taxon>Asteroideae</taxon>
        <taxon>Heliantheae alliance</taxon>
        <taxon>Millerieae</taxon>
        <taxon>Smallanthus</taxon>
    </lineage>
</organism>
<reference evidence="2" key="1">
    <citation type="journal article" date="2022" name="Mol. Ecol. Resour.">
        <title>The genomes of chicory, endive, great burdock and yacon provide insights into Asteraceae palaeo-polyploidization history and plant inulin production.</title>
        <authorList>
            <person name="Fan W."/>
            <person name="Wang S."/>
            <person name="Wang H."/>
            <person name="Wang A."/>
            <person name="Jiang F."/>
            <person name="Liu H."/>
            <person name="Zhao H."/>
            <person name="Xu D."/>
            <person name="Zhang Y."/>
        </authorList>
    </citation>
    <scope>NUCLEOTIDE SEQUENCE [LARGE SCALE GENOMIC DNA]</scope>
    <source>
        <strain evidence="2">cv. Yunnan</strain>
    </source>
</reference>